<sequence length="142" mass="15766">MEIGCLDAKWVSLIQSIDDGIRTVAINANVSHEDLRYRYIMACLHIIKPFEYNICNLTAKQKIGFNRATAASKKQKGTLGEQIAAGDNIVTQNGKNGNQIYRRIANDYNKVRASGIQPYRAPVAINAINQIRQARDTTSTPS</sequence>
<keyword evidence="1" id="KW-1185">Reference proteome</keyword>
<protein>
    <submittedName>
        <fullName evidence="2">Uncharacterized protein</fullName>
    </submittedName>
</protein>
<proteinExistence type="predicted"/>
<dbReference type="AlphaFoldDB" id="A0A915PN13"/>
<organism evidence="1 2">
    <name type="scientific">Setaria digitata</name>
    <dbReference type="NCBI Taxonomy" id="48799"/>
    <lineage>
        <taxon>Eukaryota</taxon>
        <taxon>Metazoa</taxon>
        <taxon>Ecdysozoa</taxon>
        <taxon>Nematoda</taxon>
        <taxon>Chromadorea</taxon>
        <taxon>Rhabditida</taxon>
        <taxon>Spirurina</taxon>
        <taxon>Spiruromorpha</taxon>
        <taxon>Filarioidea</taxon>
        <taxon>Setariidae</taxon>
        <taxon>Setaria</taxon>
    </lineage>
</organism>
<reference evidence="2" key="1">
    <citation type="submission" date="2022-11" db="UniProtKB">
        <authorList>
            <consortium name="WormBaseParasite"/>
        </authorList>
    </citation>
    <scope>IDENTIFICATION</scope>
</reference>
<evidence type="ECO:0000313" key="2">
    <source>
        <dbReference type="WBParaSite" id="sdigi.contig262.g6820.t1"/>
    </source>
</evidence>
<dbReference type="WBParaSite" id="sdigi.contig262.g6820.t1">
    <property type="protein sequence ID" value="sdigi.contig262.g6820.t1"/>
    <property type="gene ID" value="sdigi.contig262.g6820"/>
</dbReference>
<evidence type="ECO:0000313" key="1">
    <source>
        <dbReference type="Proteomes" id="UP000887581"/>
    </source>
</evidence>
<accession>A0A915PN13</accession>
<name>A0A915PN13_9BILA</name>
<dbReference type="Proteomes" id="UP000887581">
    <property type="component" value="Unplaced"/>
</dbReference>